<dbReference type="InterPro" id="IPR009000">
    <property type="entry name" value="Transl_B-barrel_sf"/>
</dbReference>
<dbReference type="EMBL" id="PFUW01000014">
    <property type="protein sequence ID" value="PJB04205.1"/>
    <property type="molecule type" value="Genomic_DNA"/>
</dbReference>
<protein>
    <submittedName>
        <fullName evidence="4">50S ribosomal protein L3</fullName>
    </submittedName>
</protein>
<dbReference type="SUPFAM" id="SSF50447">
    <property type="entry name" value="Translation proteins"/>
    <property type="match status" value="1"/>
</dbReference>
<evidence type="ECO:0000256" key="3">
    <source>
        <dbReference type="ARBA" id="ARBA00023274"/>
    </source>
</evidence>
<accession>A0A2H9QSU8</accession>
<evidence type="ECO:0000256" key="1">
    <source>
        <dbReference type="ARBA" id="ARBA00006540"/>
    </source>
</evidence>
<accession>A0A2H9N3B2</accession>
<dbReference type="EMBL" id="PFSX01000020">
    <property type="protein sequence ID" value="PJC01586.1"/>
    <property type="molecule type" value="Genomic_DNA"/>
</dbReference>
<evidence type="ECO:0000313" key="9">
    <source>
        <dbReference type="EMBL" id="PJB04205.1"/>
    </source>
</evidence>
<evidence type="ECO:0000313" key="5">
    <source>
        <dbReference type="EMBL" id="PIV13747.1"/>
    </source>
</evidence>
<dbReference type="GO" id="GO:0003723">
    <property type="term" value="F:RNA binding"/>
    <property type="evidence" value="ECO:0007669"/>
    <property type="project" value="TreeGrafter"/>
</dbReference>
<dbReference type="EMBL" id="PFMG01000026">
    <property type="protein sequence ID" value="PIY99856.1"/>
    <property type="molecule type" value="Genomic_DNA"/>
</dbReference>
<evidence type="ECO:0000313" key="10">
    <source>
        <dbReference type="EMBL" id="PJC01586.1"/>
    </source>
</evidence>
<comment type="similarity">
    <text evidence="1">Belongs to the universal ribosomal protein uL3 family.</text>
</comment>
<dbReference type="EMBL" id="PFIH01000008">
    <property type="protein sequence ID" value="PIX28280.1"/>
    <property type="molecule type" value="Genomic_DNA"/>
</dbReference>
<dbReference type="PANTHER" id="PTHR11363:SF5">
    <property type="entry name" value="LARGE RIBOSOMAL SUBUNIT PROTEIN UL3"/>
    <property type="match status" value="1"/>
</dbReference>
<dbReference type="Gene3D" id="3.30.1430.10">
    <property type="match status" value="1"/>
</dbReference>
<keyword evidence="3" id="KW-0687">Ribonucleoprotein</keyword>
<evidence type="ECO:0000313" key="4">
    <source>
        <dbReference type="EMBL" id="PIN66655.1"/>
    </source>
</evidence>
<reference evidence="11 12" key="2">
    <citation type="submission" date="2017-09" db="EMBL/GenBank/DDBJ databases">
        <title>Depth-based differentiation of microbial function through sediment-hosted aquifers and enrichment of novel symbionts in the deep terrestrial subsurface.</title>
        <authorList>
            <person name="Probst A.J."/>
            <person name="Ladd B."/>
            <person name="Jarett J.K."/>
            <person name="Geller-Mcgrath D.E."/>
            <person name="Sieber C.M.K."/>
            <person name="Emerson J.B."/>
            <person name="Anantharaman K."/>
            <person name="Thomas B.C."/>
            <person name="Malmstrom R."/>
            <person name="Stieglmeier M."/>
            <person name="Klingl A."/>
            <person name="Woyke T."/>
            <person name="Ryan C.M."/>
            <person name="Banfield J.F."/>
        </authorList>
    </citation>
    <scope>NUCLEOTIDE SEQUENCE [LARGE SCALE GENOMIC DNA]</scope>
</reference>
<accession>A0A2H9M366</accession>
<dbReference type="Pfam" id="PF00297">
    <property type="entry name" value="Ribosomal_L3"/>
    <property type="match status" value="1"/>
</dbReference>
<dbReference type="Proteomes" id="UP000229789">
    <property type="component" value="Unassembled WGS sequence"/>
</dbReference>
<dbReference type="Proteomes" id="UP000231232">
    <property type="component" value="Unassembled WGS sequence"/>
</dbReference>
<accession>A0A2G9LJF5</accession>
<keyword evidence="2 4" id="KW-0689">Ribosomal protein</keyword>
<dbReference type="EMBL" id="PCUF01000010">
    <property type="protein sequence ID" value="PIN66655.1"/>
    <property type="molecule type" value="Genomic_DNA"/>
</dbReference>
<evidence type="ECO:0000313" key="13">
    <source>
        <dbReference type="Proteomes" id="UP000229789"/>
    </source>
</evidence>
<dbReference type="GO" id="GO:0006412">
    <property type="term" value="P:translation"/>
    <property type="evidence" value="ECO:0007669"/>
    <property type="project" value="InterPro"/>
</dbReference>
<dbReference type="Gene3D" id="4.10.960.10">
    <property type="entry name" value="Ribosomal protein L3, domain 3"/>
    <property type="match status" value="1"/>
</dbReference>
<dbReference type="Proteomes" id="UP000231449">
    <property type="component" value="Unassembled WGS sequence"/>
</dbReference>
<comment type="caution">
    <text evidence="4">The sequence shown here is derived from an EMBL/GenBank/DDBJ whole genome shotgun (WGS) entry which is preliminary data.</text>
</comment>
<dbReference type="Proteomes" id="UP000228874">
    <property type="component" value="Unassembled WGS sequence"/>
</dbReference>
<dbReference type="GO" id="GO:0003735">
    <property type="term" value="F:structural constituent of ribosome"/>
    <property type="evidence" value="ECO:0007669"/>
    <property type="project" value="InterPro"/>
</dbReference>
<accession>A0A2H9RE28</accession>
<dbReference type="GO" id="GO:0022625">
    <property type="term" value="C:cytosolic large ribosomal subunit"/>
    <property type="evidence" value="ECO:0007669"/>
    <property type="project" value="TreeGrafter"/>
</dbReference>
<evidence type="ECO:0000313" key="6">
    <source>
        <dbReference type="EMBL" id="PIV89926.1"/>
    </source>
</evidence>
<accession>A0A2H9MN05</accession>
<dbReference type="InterPro" id="IPR000597">
    <property type="entry name" value="Ribosomal_uL3"/>
</dbReference>
<evidence type="ECO:0000313" key="12">
    <source>
        <dbReference type="Proteomes" id="UP000228888"/>
    </source>
</evidence>
<dbReference type="Proteomes" id="UP000230713">
    <property type="component" value="Unassembled WGS sequence"/>
</dbReference>
<name>A0A2G9LJF5_HUBC1</name>
<dbReference type="InterPro" id="IPR044892">
    <property type="entry name" value="Ribosomal_L3_dom_3_arc_sf"/>
</dbReference>
<evidence type="ECO:0000313" key="8">
    <source>
        <dbReference type="EMBL" id="PIY99856.1"/>
    </source>
</evidence>
<dbReference type="Proteomes" id="UP000228989">
    <property type="component" value="Unassembled WGS sequence"/>
</dbReference>
<evidence type="ECO:0000313" key="7">
    <source>
        <dbReference type="EMBL" id="PIX28280.1"/>
    </source>
</evidence>
<dbReference type="PANTHER" id="PTHR11363">
    <property type="entry name" value="60S RIBOSOMAL PROTEIN L3-RELATED"/>
    <property type="match status" value="1"/>
</dbReference>
<organism evidence="4 13">
    <name type="scientific">Huberarchaeum crystalense</name>
    <dbReference type="NCBI Taxonomy" id="2014257"/>
    <lineage>
        <taxon>Archaea</taxon>
        <taxon>Candidatus Huberarchaeota</taxon>
        <taxon>Candidatus Huberarchaeia</taxon>
        <taxon>Candidatus Huberarchaeales</taxon>
        <taxon>Candidatus Huberarchaeaceae</taxon>
        <taxon>Candidatus Huberarchaeum</taxon>
    </lineage>
</organism>
<proteinExistence type="inferred from homology"/>
<dbReference type="AlphaFoldDB" id="A0A2G9LJF5"/>
<evidence type="ECO:0000256" key="2">
    <source>
        <dbReference type="ARBA" id="ARBA00022980"/>
    </source>
</evidence>
<dbReference type="EMBL" id="PFFF01000001">
    <property type="protein sequence ID" value="PIV89926.1"/>
    <property type="molecule type" value="Genomic_DNA"/>
</dbReference>
<reference evidence="4 13" key="1">
    <citation type="submission" date="2017-09" db="EMBL/GenBank/DDBJ databases">
        <title>Depth-based differentiation of microbial function through sediment-hosted aquifers and enrichment of novel symbionts in the deep terrestrial subsurface.</title>
        <authorList>
            <person name="Probst A.J."/>
            <person name="Ladd B."/>
            <person name="Jarett J.K."/>
            <person name="Geller-Mcgrath D.E."/>
            <person name="Sieber C.M."/>
            <person name="Emerson J.B."/>
            <person name="Anantharaman K."/>
            <person name="Thomas B.C."/>
            <person name="Malmstrom R."/>
            <person name="Stieglmeier M."/>
            <person name="Klingl A."/>
            <person name="Woyke T."/>
            <person name="Ryan C.M."/>
            <person name="Banfield J.F."/>
        </authorList>
    </citation>
    <scope>NUCLEOTIDE SEQUENCE [LARGE SCALE GENOMIC DNA]</scope>
    <source>
        <strain evidence="5">CG03_land_8_20_14_0_80_31_114</strain>
        <strain evidence="6">CG17_big_fil_post_rev_8_21_14_2_50_31_73</strain>
        <strain evidence="4">CG18_big_fil_WC_8_21_14_2_50_31_19</strain>
        <strain evidence="8">CG_4_10_14_0_8_um_filter_31_133</strain>
        <strain evidence="7">CG_4_8_14_3_um_filter</strain>
        <strain evidence="10">CG_4_9_14_0_8_um_filter_31_21</strain>
        <strain evidence="9">CG_4_9_14_3_um_filter_31_125</strain>
    </source>
</reference>
<dbReference type="InterPro" id="IPR045077">
    <property type="entry name" value="L3_arc_euk"/>
</dbReference>
<accession>A0A2H9P8M6</accession>
<gene>
    <name evidence="4" type="primary">rplC</name>
    <name evidence="10" type="ORF">CO072_00730</name>
    <name evidence="9" type="ORF">CO124_00700</name>
    <name evidence="5" type="ORF">COS45_01270</name>
    <name evidence="6" type="ORF">COW47_00055</name>
    <name evidence="4" type="ORF">COW69_01045</name>
    <name evidence="8" type="ORF">COY63_01265</name>
    <name evidence="7" type="ORF">COZ66_00250</name>
</gene>
<dbReference type="Proteomes" id="UP000228888">
    <property type="component" value="Unassembled WGS sequence"/>
</dbReference>
<evidence type="ECO:0000313" key="11">
    <source>
        <dbReference type="Proteomes" id="UP000228874"/>
    </source>
</evidence>
<sequence>MAKIHNPRRGTLAVRRVRAKQMCPNVNLARYKKQSVGTIGSFLAYKWGMAQVKYIDTQKNKSTFGTDIVVPITILEAPNMAVSSIRSYKQTLYGLKCIDQINVGENLTKTQQKNIKRKTTSTLQNKNKQKTIDNLKQGTIYTLILIAQPTFKKTPEIIEVPIAKEKIKDFLEQKEIGVAEVIKEGTFVDISGVTKGYGFQGTVKRFGVKYLAVNSRKLTKGIGSVGSSRPARANWRAPWPGQTGYQKRTENNKYIYKIAKGSEIQSILKGKSKIDSNGNYILIKGSVMGPKKRPIALQMPFRQPKTIMSLPKIEEIVI</sequence>
<dbReference type="Gene3D" id="2.40.30.10">
    <property type="entry name" value="Translation factors"/>
    <property type="match status" value="1"/>
</dbReference>
<dbReference type="EMBL" id="PEUT01000032">
    <property type="protein sequence ID" value="PIV13747.1"/>
    <property type="molecule type" value="Genomic_DNA"/>
</dbReference>